<dbReference type="InterPro" id="IPR002052">
    <property type="entry name" value="DNA_methylase_N6_adenine_CS"/>
</dbReference>
<dbReference type="GO" id="GO:0009007">
    <property type="term" value="F:site-specific DNA-methyltransferase (adenine-specific) activity"/>
    <property type="evidence" value="ECO:0007669"/>
    <property type="project" value="UniProtKB-UniRule"/>
</dbReference>
<dbReference type="InterPro" id="IPR012263">
    <property type="entry name" value="M_m6A_EcoRV"/>
</dbReference>
<reference evidence="10 11" key="1">
    <citation type="submission" date="2016-10" db="EMBL/GenBank/DDBJ databases">
        <authorList>
            <person name="Varghese N."/>
            <person name="Submissions S."/>
        </authorList>
    </citation>
    <scope>NUCLEOTIDE SEQUENCE [LARGE SCALE GENOMIC DNA]</scope>
    <source>
        <strain evidence="10 11">NLAE-zl-C224</strain>
    </source>
</reference>
<dbReference type="GeneID" id="70577177"/>
<dbReference type="GO" id="GO:0006298">
    <property type="term" value="P:mismatch repair"/>
    <property type="evidence" value="ECO:0007669"/>
    <property type="project" value="TreeGrafter"/>
</dbReference>
<evidence type="ECO:0000256" key="6">
    <source>
        <dbReference type="ARBA" id="ARBA00047942"/>
    </source>
</evidence>
<dbReference type="GO" id="GO:0009307">
    <property type="term" value="P:DNA restriction-modification system"/>
    <property type="evidence" value="ECO:0007669"/>
    <property type="project" value="InterPro"/>
</dbReference>
<dbReference type="PIRSF" id="PIRSF000398">
    <property type="entry name" value="M_m6A_EcoRV"/>
    <property type="match status" value="1"/>
</dbReference>
<evidence type="ECO:0000256" key="5">
    <source>
        <dbReference type="ARBA" id="ARBA00022691"/>
    </source>
</evidence>
<feature type="binding site" evidence="7">
    <location>
        <position position="15"/>
    </location>
    <ligand>
        <name>S-adenosyl-L-methionine</name>
        <dbReference type="ChEBI" id="CHEBI:59789"/>
    </ligand>
</feature>
<name>A0A240A6A4_CLOCO</name>
<dbReference type="SUPFAM" id="SSF53335">
    <property type="entry name" value="S-adenosyl-L-methionine-dependent methyltransferases"/>
    <property type="match status" value="1"/>
</dbReference>
<sequence>MKKRRNKFVAPVVKWVGGKRQLITEIEKYFPDKYSTYYEPFLGGGAVLFHFQPPKAVVNDVNNELINLYIVIKENVEELIYELEKHKNEKEYFYKIRALDRNKEFYESLTNVQKAARILYLNKTCFNGLFRVNNSGEFNTPFGKYKNPNIVDKITLTAVSNYFNQNNIKFMCGDFEEGVKGIRKGAFVYLDPPYDPVSDSSNFTGYSKGGFGRDDQKRLKKLCDKLNKREVKFLLSNSATDFIKDLYKDYEIEIIKAKRAINSKGDKRGEVDEVLIRNY</sequence>
<evidence type="ECO:0000256" key="1">
    <source>
        <dbReference type="ARBA" id="ARBA00006594"/>
    </source>
</evidence>
<keyword evidence="3 8" id="KW-0489">Methyltransferase</keyword>
<evidence type="ECO:0000313" key="12">
    <source>
        <dbReference type="Proteomes" id="UP000528432"/>
    </source>
</evidence>
<dbReference type="GO" id="GO:0032259">
    <property type="term" value="P:methylation"/>
    <property type="evidence" value="ECO:0007669"/>
    <property type="project" value="UniProtKB-KW"/>
</dbReference>
<reference evidence="9 12" key="2">
    <citation type="submission" date="2020-05" db="EMBL/GenBank/DDBJ databases">
        <title>Draft genome sequence of Clostridium cochlearium strain AGROS13 isolated from a sheep dairy farm in New Zealand.</title>
        <authorList>
            <person name="Gupta T.B."/>
            <person name="Jauregui R."/>
            <person name="Risson A.N."/>
            <person name="Brightwell G."/>
            <person name="Maclean P."/>
        </authorList>
    </citation>
    <scope>NUCLEOTIDE SEQUENCE [LARGE SCALE GENOMIC DNA]</scope>
    <source>
        <strain evidence="9 12">AGROS13</strain>
    </source>
</reference>
<dbReference type="InterPro" id="IPR029063">
    <property type="entry name" value="SAM-dependent_MTases_sf"/>
</dbReference>
<dbReference type="Proteomes" id="UP000198811">
    <property type="component" value="Unassembled WGS sequence"/>
</dbReference>
<keyword evidence="4 8" id="KW-0808">Transferase</keyword>
<evidence type="ECO:0000256" key="2">
    <source>
        <dbReference type="ARBA" id="ARBA00011900"/>
    </source>
</evidence>
<dbReference type="GO" id="GO:1904047">
    <property type="term" value="F:S-adenosyl-L-methionine binding"/>
    <property type="evidence" value="ECO:0007669"/>
    <property type="project" value="TreeGrafter"/>
</dbReference>
<evidence type="ECO:0000313" key="10">
    <source>
        <dbReference type="EMBL" id="SDL33811.1"/>
    </source>
</evidence>
<dbReference type="AlphaFoldDB" id="A0A240A6A4"/>
<dbReference type="PANTHER" id="PTHR30481">
    <property type="entry name" value="DNA ADENINE METHYLASE"/>
    <property type="match status" value="1"/>
</dbReference>
<dbReference type="EC" id="2.1.1.72" evidence="2 8"/>
<feature type="binding site" evidence="7">
    <location>
        <position position="191"/>
    </location>
    <ligand>
        <name>S-adenosyl-L-methionine</name>
        <dbReference type="ChEBI" id="CHEBI:59789"/>
    </ligand>
</feature>
<evidence type="ECO:0000313" key="9">
    <source>
        <dbReference type="EMBL" id="NOH15501.1"/>
    </source>
</evidence>
<dbReference type="InterPro" id="IPR023095">
    <property type="entry name" value="Ade_MeTrfase_dom_2"/>
</dbReference>
<dbReference type="Pfam" id="PF02086">
    <property type="entry name" value="MethyltransfD12"/>
    <property type="match status" value="1"/>
</dbReference>
<dbReference type="REBASE" id="216457">
    <property type="entry name" value="M1.Cco13027ORF1261P"/>
</dbReference>
<keyword evidence="5 8" id="KW-0949">S-adenosyl-L-methionine</keyword>
<keyword evidence="11" id="KW-1185">Reference proteome</keyword>
<dbReference type="Gene3D" id="3.40.50.150">
    <property type="entry name" value="Vaccinia Virus protein VP39"/>
    <property type="match status" value="1"/>
</dbReference>
<feature type="binding site" evidence="7">
    <location>
        <position position="60"/>
    </location>
    <ligand>
        <name>S-adenosyl-L-methionine</name>
        <dbReference type="ChEBI" id="CHEBI:59789"/>
    </ligand>
</feature>
<evidence type="ECO:0000256" key="7">
    <source>
        <dbReference type="PIRSR" id="PIRSR000398-1"/>
    </source>
</evidence>
<comment type="catalytic activity">
    <reaction evidence="6 8">
        <text>a 2'-deoxyadenosine in DNA + S-adenosyl-L-methionine = an N(6)-methyl-2'-deoxyadenosine in DNA + S-adenosyl-L-homocysteine + H(+)</text>
        <dbReference type="Rhea" id="RHEA:15197"/>
        <dbReference type="Rhea" id="RHEA-COMP:12418"/>
        <dbReference type="Rhea" id="RHEA-COMP:12419"/>
        <dbReference type="ChEBI" id="CHEBI:15378"/>
        <dbReference type="ChEBI" id="CHEBI:57856"/>
        <dbReference type="ChEBI" id="CHEBI:59789"/>
        <dbReference type="ChEBI" id="CHEBI:90615"/>
        <dbReference type="ChEBI" id="CHEBI:90616"/>
        <dbReference type="EC" id="2.1.1.72"/>
    </reaction>
</comment>
<dbReference type="Proteomes" id="UP000528432">
    <property type="component" value="Unassembled WGS sequence"/>
</dbReference>
<dbReference type="REBASE" id="423305">
    <property type="entry name" value="M1.Cco2909ORF1289P"/>
</dbReference>
<gene>
    <name evidence="9" type="ORF">HMJ28_03715</name>
    <name evidence="10" type="ORF">SAMN05216497_12035</name>
</gene>
<dbReference type="GO" id="GO:0043565">
    <property type="term" value="F:sequence-specific DNA binding"/>
    <property type="evidence" value="ECO:0007669"/>
    <property type="project" value="TreeGrafter"/>
</dbReference>
<accession>A0A240A6A4</accession>
<dbReference type="EMBL" id="JABFIF010000004">
    <property type="protein sequence ID" value="NOH15501.1"/>
    <property type="molecule type" value="Genomic_DNA"/>
</dbReference>
<dbReference type="NCBIfam" id="TIGR00571">
    <property type="entry name" value="dam"/>
    <property type="match status" value="1"/>
</dbReference>
<dbReference type="STRING" id="1494.SAMN05216497_12035"/>
<dbReference type="EMBL" id="FNGL01000020">
    <property type="protein sequence ID" value="SDL33811.1"/>
    <property type="molecule type" value="Genomic_DNA"/>
</dbReference>
<comment type="similarity">
    <text evidence="1 8">Belongs to the N(4)/N(6)-methyltransferase family.</text>
</comment>
<dbReference type="PRINTS" id="PR00505">
    <property type="entry name" value="D12N6MTFRASE"/>
</dbReference>
<organism evidence="9 12">
    <name type="scientific">Clostridium cochlearium</name>
    <dbReference type="NCBI Taxonomy" id="1494"/>
    <lineage>
        <taxon>Bacteria</taxon>
        <taxon>Bacillati</taxon>
        <taxon>Bacillota</taxon>
        <taxon>Clostridia</taxon>
        <taxon>Eubacteriales</taxon>
        <taxon>Clostridiaceae</taxon>
        <taxon>Clostridium</taxon>
    </lineage>
</organism>
<dbReference type="InterPro" id="IPR012327">
    <property type="entry name" value="MeTrfase_D12"/>
</dbReference>
<evidence type="ECO:0000256" key="8">
    <source>
        <dbReference type="RuleBase" id="RU361257"/>
    </source>
</evidence>
<protein>
    <recommendedName>
        <fullName evidence="2 8">Site-specific DNA-methyltransferase (adenine-specific)</fullName>
        <ecNumber evidence="2 8">2.1.1.72</ecNumber>
    </recommendedName>
</protein>
<evidence type="ECO:0000256" key="4">
    <source>
        <dbReference type="ARBA" id="ARBA00022679"/>
    </source>
</evidence>
<proteinExistence type="inferred from homology"/>
<evidence type="ECO:0000313" key="11">
    <source>
        <dbReference type="Proteomes" id="UP000198811"/>
    </source>
</evidence>
<feature type="binding site" evidence="7">
    <location>
        <position position="19"/>
    </location>
    <ligand>
        <name>S-adenosyl-L-methionine</name>
        <dbReference type="ChEBI" id="CHEBI:59789"/>
    </ligand>
</feature>
<evidence type="ECO:0000256" key="3">
    <source>
        <dbReference type="ARBA" id="ARBA00022603"/>
    </source>
</evidence>
<dbReference type="OrthoDB" id="9805629at2"/>
<dbReference type="PROSITE" id="PS00092">
    <property type="entry name" value="N6_MTASE"/>
    <property type="match status" value="1"/>
</dbReference>
<comment type="caution">
    <text evidence="9">The sequence shown here is derived from an EMBL/GenBank/DDBJ whole genome shotgun (WGS) entry which is preliminary data.</text>
</comment>
<dbReference type="Gene3D" id="1.10.1020.10">
    <property type="entry name" value="Adenine-specific Methyltransferase, Domain 2"/>
    <property type="match status" value="1"/>
</dbReference>
<dbReference type="RefSeq" id="WP_089867265.1">
    <property type="nucleotide sequence ID" value="NZ_CP173238.1"/>
</dbReference>
<dbReference type="PANTHER" id="PTHR30481:SF3">
    <property type="entry name" value="DNA ADENINE METHYLASE"/>
    <property type="match status" value="1"/>
</dbReference>